<dbReference type="InterPro" id="IPR013783">
    <property type="entry name" value="Ig-like_fold"/>
</dbReference>
<evidence type="ECO:0000256" key="5">
    <source>
        <dbReference type="ARBA" id="ARBA00023136"/>
    </source>
</evidence>
<keyword evidence="9" id="KW-1133">Transmembrane helix</keyword>
<evidence type="ECO:0000313" key="12">
    <source>
        <dbReference type="EMBL" id="CAG6638155.1"/>
    </source>
</evidence>
<evidence type="ECO:0000259" key="11">
    <source>
        <dbReference type="PROSITE" id="PS50835"/>
    </source>
</evidence>
<evidence type="ECO:0000256" key="6">
    <source>
        <dbReference type="ARBA" id="ARBA00023157"/>
    </source>
</evidence>
<reference evidence="12" key="1">
    <citation type="submission" date="2021-05" db="EMBL/GenBank/DDBJ databases">
        <authorList>
            <person name="Alioto T."/>
            <person name="Alioto T."/>
            <person name="Gomez Garrido J."/>
        </authorList>
    </citation>
    <scope>NUCLEOTIDE SEQUENCE</scope>
</reference>
<evidence type="ECO:0000256" key="1">
    <source>
        <dbReference type="ARBA" id="ARBA00004236"/>
    </source>
</evidence>
<dbReference type="InterPro" id="IPR003598">
    <property type="entry name" value="Ig_sub2"/>
</dbReference>
<dbReference type="GO" id="GO:0005886">
    <property type="term" value="C:plasma membrane"/>
    <property type="evidence" value="ECO:0007669"/>
    <property type="project" value="UniProtKB-SubCell"/>
</dbReference>
<keyword evidence="4" id="KW-0677">Repeat</keyword>
<dbReference type="PANTHER" id="PTHR12231">
    <property type="entry name" value="CTX-RELATED TYPE I TRANSMEMBRANE PROTEIN"/>
    <property type="match status" value="1"/>
</dbReference>
<accession>A0A8D8QTP0</accession>
<evidence type="ECO:0000256" key="10">
    <source>
        <dbReference type="SAM" id="SignalP"/>
    </source>
</evidence>
<dbReference type="GO" id="GO:0043005">
    <property type="term" value="C:neuron projection"/>
    <property type="evidence" value="ECO:0007669"/>
    <property type="project" value="TreeGrafter"/>
</dbReference>
<proteinExistence type="predicted"/>
<keyword evidence="8" id="KW-0393">Immunoglobulin domain</keyword>
<dbReference type="PANTHER" id="PTHR12231:SF253">
    <property type="entry name" value="DPR-INTERACTING PROTEIN ETA, ISOFORM B-RELATED"/>
    <property type="match status" value="1"/>
</dbReference>
<keyword evidence="2" id="KW-1003">Cell membrane</keyword>
<dbReference type="SMART" id="SM00408">
    <property type="entry name" value="IGc2"/>
    <property type="match status" value="3"/>
</dbReference>
<feature type="domain" description="Ig-like" evidence="11">
    <location>
        <begin position="127"/>
        <end position="217"/>
    </location>
</feature>
<dbReference type="Pfam" id="PF13927">
    <property type="entry name" value="Ig_3"/>
    <property type="match status" value="2"/>
</dbReference>
<dbReference type="EMBL" id="HBUF01101478">
    <property type="protein sequence ID" value="CAG6638156.1"/>
    <property type="molecule type" value="Transcribed_RNA"/>
</dbReference>
<dbReference type="SMART" id="SM00409">
    <property type="entry name" value="IG"/>
    <property type="match status" value="3"/>
</dbReference>
<dbReference type="SUPFAM" id="SSF48726">
    <property type="entry name" value="Immunoglobulin"/>
    <property type="match status" value="3"/>
</dbReference>
<protein>
    <submittedName>
        <fullName evidence="12">Lachesin</fullName>
    </submittedName>
</protein>
<name>A0A8D8QTP0_9HEMI</name>
<dbReference type="FunFam" id="2.60.40.10:FF:000328">
    <property type="entry name" value="CLUMA_CG000981, isoform A"/>
    <property type="match status" value="1"/>
</dbReference>
<keyword evidence="5 9" id="KW-0472">Membrane</keyword>
<evidence type="ECO:0000256" key="2">
    <source>
        <dbReference type="ARBA" id="ARBA00022475"/>
    </source>
</evidence>
<feature type="domain" description="Ig-like" evidence="11">
    <location>
        <begin position="25"/>
        <end position="110"/>
    </location>
</feature>
<dbReference type="Pfam" id="PF07679">
    <property type="entry name" value="I-set"/>
    <property type="match status" value="1"/>
</dbReference>
<dbReference type="EMBL" id="HBUF01101477">
    <property type="protein sequence ID" value="CAG6638155.1"/>
    <property type="molecule type" value="Transcribed_RNA"/>
</dbReference>
<feature type="chain" id="PRO_5036261815" evidence="10">
    <location>
        <begin position="20"/>
        <end position="402"/>
    </location>
</feature>
<feature type="signal peptide" evidence="10">
    <location>
        <begin position="1"/>
        <end position="19"/>
    </location>
</feature>
<keyword evidence="3 10" id="KW-0732">Signal</keyword>
<dbReference type="Gene3D" id="2.60.40.10">
    <property type="entry name" value="Immunoglobulins"/>
    <property type="match status" value="3"/>
</dbReference>
<evidence type="ECO:0000256" key="9">
    <source>
        <dbReference type="SAM" id="Phobius"/>
    </source>
</evidence>
<evidence type="ECO:0000256" key="7">
    <source>
        <dbReference type="ARBA" id="ARBA00023180"/>
    </source>
</evidence>
<evidence type="ECO:0000256" key="8">
    <source>
        <dbReference type="ARBA" id="ARBA00023319"/>
    </source>
</evidence>
<comment type="subcellular location">
    <subcellularLocation>
        <location evidence="1">Cell membrane</location>
    </subcellularLocation>
</comment>
<dbReference type="InterPro" id="IPR013098">
    <property type="entry name" value="Ig_I-set"/>
</dbReference>
<dbReference type="InterPro" id="IPR051170">
    <property type="entry name" value="Neural/epithelial_adhesion"/>
</dbReference>
<dbReference type="AlphaFoldDB" id="A0A8D8QTP0"/>
<keyword evidence="6" id="KW-1015">Disulfide bond</keyword>
<feature type="domain" description="Ig-like" evidence="11">
    <location>
        <begin position="221"/>
        <end position="318"/>
    </location>
</feature>
<organism evidence="12">
    <name type="scientific">Cacopsylla melanoneura</name>
    <dbReference type="NCBI Taxonomy" id="428564"/>
    <lineage>
        <taxon>Eukaryota</taxon>
        <taxon>Metazoa</taxon>
        <taxon>Ecdysozoa</taxon>
        <taxon>Arthropoda</taxon>
        <taxon>Hexapoda</taxon>
        <taxon>Insecta</taxon>
        <taxon>Pterygota</taxon>
        <taxon>Neoptera</taxon>
        <taxon>Paraneoptera</taxon>
        <taxon>Hemiptera</taxon>
        <taxon>Sternorrhyncha</taxon>
        <taxon>Psylloidea</taxon>
        <taxon>Psyllidae</taxon>
        <taxon>Psyllinae</taxon>
        <taxon>Cacopsylla</taxon>
    </lineage>
</organism>
<evidence type="ECO:0000256" key="3">
    <source>
        <dbReference type="ARBA" id="ARBA00022729"/>
    </source>
</evidence>
<evidence type="ECO:0000256" key="4">
    <source>
        <dbReference type="ARBA" id="ARBA00022737"/>
    </source>
</evidence>
<dbReference type="EMBL" id="HBUF01595895">
    <property type="protein sequence ID" value="CAG6774763.1"/>
    <property type="molecule type" value="Transcribed_RNA"/>
</dbReference>
<keyword evidence="9" id="KW-0812">Transmembrane</keyword>
<dbReference type="EMBL" id="HBUF01595896">
    <property type="protein sequence ID" value="CAG6774764.1"/>
    <property type="molecule type" value="Transcribed_RNA"/>
</dbReference>
<keyword evidence="7" id="KW-0325">Glycoprotein</keyword>
<dbReference type="InterPro" id="IPR036179">
    <property type="entry name" value="Ig-like_dom_sf"/>
</dbReference>
<dbReference type="InterPro" id="IPR007110">
    <property type="entry name" value="Ig-like_dom"/>
</dbReference>
<dbReference type="PROSITE" id="PS50835">
    <property type="entry name" value="IG_LIKE"/>
    <property type="match status" value="3"/>
</dbReference>
<feature type="transmembrane region" description="Helical" evidence="9">
    <location>
        <begin position="382"/>
        <end position="401"/>
    </location>
</feature>
<dbReference type="InterPro" id="IPR003599">
    <property type="entry name" value="Ig_sub"/>
</dbReference>
<sequence length="402" mass="45347">MLYSLFILFLTSLFMTVECETPDLPRFAEPVANVTATVGKEALMACVVENLKDYKVAWVKMITQTILSIHHKVVTQNKRVSITFNDHRSWFLHMRDVQETDRGWYMCQINTVPMISQKGYLQVVVPPRILLDKTSTDVVVREGTEVTLDCSASGYPQPYVAWRREDGKAINYNGETVNLVDGNIFQIRKVSRLHMGAFLCIASNGVIPSVSHKIMVTVHFPPMLTIPNQLEGAYISQTVVLHCHTEAFPASLNYWTNEKGDMIITGDHYEDSRLTNGYSCHMTLKIRTVMPNSFGSYRCVAVNALGETDGFIKVYEISNPHSNDVLEHTNSSDSMTSIINNNQIQSIETNSIHQNNRNSPKSKSYFDPAANLKNSSQQSSNLIRSNIIVFCIVHLIIVYLIT</sequence>